<evidence type="ECO:0000256" key="3">
    <source>
        <dbReference type="ARBA" id="ARBA00013161"/>
    </source>
</evidence>
<dbReference type="GO" id="GO:0005737">
    <property type="term" value="C:cytoplasm"/>
    <property type="evidence" value="ECO:0007669"/>
    <property type="project" value="UniProtKB-SubCell"/>
</dbReference>
<dbReference type="GO" id="GO:0005524">
    <property type="term" value="F:ATP binding"/>
    <property type="evidence" value="ECO:0007669"/>
    <property type="project" value="UniProtKB-KW"/>
</dbReference>
<keyword evidence="7 12" id="KW-0547">Nucleotide-binding</keyword>
<accession>A0A9W9D1N7</accession>
<dbReference type="SUPFAM" id="SSF52374">
    <property type="entry name" value="Nucleotidylyl transferase"/>
    <property type="match status" value="1"/>
</dbReference>
<evidence type="ECO:0000256" key="1">
    <source>
        <dbReference type="ARBA" id="ARBA00004496"/>
    </source>
</evidence>
<dbReference type="NCBIfam" id="TIGR00233">
    <property type="entry name" value="trpS"/>
    <property type="match status" value="1"/>
</dbReference>
<feature type="region of interest" description="Disordered" evidence="13">
    <location>
        <begin position="1"/>
        <end position="20"/>
    </location>
</feature>
<dbReference type="InterPro" id="IPR014729">
    <property type="entry name" value="Rossmann-like_a/b/a_fold"/>
</dbReference>
<evidence type="ECO:0000256" key="9">
    <source>
        <dbReference type="ARBA" id="ARBA00022917"/>
    </source>
</evidence>
<feature type="region of interest" description="Disordered" evidence="13">
    <location>
        <begin position="422"/>
        <end position="481"/>
    </location>
</feature>
<evidence type="ECO:0000256" key="5">
    <source>
        <dbReference type="ARBA" id="ARBA00022490"/>
    </source>
</evidence>
<gene>
    <name evidence="14" type="primary">WRS1</name>
    <name evidence="14" type="ORF">N0V93_000389</name>
</gene>
<dbReference type="Proteomes" id="UP001140453">
    <property type="component" value="Unassembled WGS sequence"/>
</dbReference>
<proteinExistence type="inferred from homology"/>
<dbReference type="InterPro" id="IPR002305">
    <property type="entry name" value="aa-tRNA-synth_Ic"/>
</dbReference>
<dbReference type="OrthoDB" id="10261385at2759"/>
<dbReference type="EC" id="6.1.1.2" evidence="3"/>
<keyword evidence="15" id="KW-1185">Reference proteome</keyword>
<evidence type="ECO:0000256" key="11">
    <source>
        <dbReference type="ARBA" id="ARBA00030268"/>
    </source>
</evidence>
<protein>
    <recommendedName>
        <fullName evidence="4">Tryptophan--tRNA ligase, cytoplasmic</fullName>
        <ecNumber evidence="3">6.1.1.2</ecNumber>
    </recommendedName>
    <alternativeName>
        <fullName evidence="11">Tryptophanyl-tRNA synthetase</fullName>
    </alternativeName>
</protein>
<keyword evidence="9 12" id="KW-0648">Protein biosynthesis</keyword>
<dbReference type="FunFam" id="3.40.50.620:FF:000033">
    <property type="entry name" value="tryptophan--tRNA ligase, cytoplasmic"/>
    <property type="match status" value="1"/>
</dbReference>
<organism evidence="14 15">
    <name type="scientific">Gnomoniopsis smithogilvyi</name>
    <dbReference type="NCBI Taxonomy" id="1191159"/>
    <lineage>
        <taxon>Eukaryota</taxon>
        <taxon>Fungi</taxon>
        <taxon>Dikarya</taxon>
        <taxon>Ascomycota</taxon>
        <taxon>Pezizomycotina</taxon>
        <taxon>Sordariomycetes</taxon>
        <taxon>Sordariomycetidae</taxon>
        <taxon>Diaporthales</taxon>
        <taxon>Gnomoniaceae</taxon>
        <taxon>Gnomoniopsis</taxon>
    </lineage>
</organism>
<dbReference type="InterPro" id="IPR002306">
    <property type="entry name" value="Trp-tRNA-ligase"/>
</dbReference>
<dbReference type="PANTHER" id="PTHR10055:SF1">
    <property type="entry name" value="TRYPTOPHAN--TRNA LIGASE, CYTOPLASMIC"/>
    <property type="match status" value="1"/>
</dbReference>
<evidence type="ECO:0000256" key="13">
    <source>
        <dbReference type="SAM" id="MobiDB-lite"/>
    </source>
</evidence>
<dbReference type="PRINTS" id="PR01039">
    <property type="entry name" value="TRNASYNTHTRP"/>
</dbReference>
<comment type="caution">
    <text evidence="14">The sequence shown here is derived from an EMBL/GenBank/DDBJ whole genome shotgun (WGS) entry which is preliminary data.</text>
</comment>
<feature type="compositionally biased region" description="Basic and acidic residues" evidence="13">
    <location>
        <begin position="465"/>
        <end position="481"/>
    </location>
</feature>
<evidence type="ECO:0000256" key="6">
    <source>
        <dbReference type="ARBA" id="ARBA00022598"/>
    </source>
</evidence>
<dbReference type="GO" id="GO:0006436">
    <property type="term" value="P:tryptophanyl-tRNA aminoacylation"/>
    <property type="evidence" value="ECO:0007669"/>
    <property type="project" value="InterPro"/>
</dbReference>
<evidence type="ECO:0000256" key="2">
    <source>
        <dbReference type="ARBA" id="ARBA00005594"/>
    </source>
</evidence>
<evidence type="ECO:0000256" key="4">
    <source>
        <dbReference type="ARBA" id="ARBA00013782"/>
    </source>
</evidence>
<dbReference type="InterPro" id="IPR001412">
    <property type="entry name" value="aa-tRNA-synth_I_CS"/>
</dbReference>
<name>A0A9W9D1N7_9PEZI</name>
<dbReference type="Gene3D" id="3.40.50.620">
    <property type="entry name" value="HUPs"/>
    <property type="match status" value="1"/>
</dbReference>
<dbReference type="PROSITE" id="PS00178">
    <property type="entry name" value="AA_TRNA_LIGASE_I"/>
    <property type="match status" value="1"/>
</dbReference>
<dbReference type="Pfam" id="PF00579">
    <property type="entry name" value="tRNA-synt_1b"/>
    <property type="match status" value="1"/>
</dbReference>
<dbReference type="AlphaFoldDB" id="A0A9W9D1N7"/>
<evidence type="ECO:0000256" key="12">
    <source>
        <dbReference type="RuleBase" id="RU363036"/>
    </source>
</evidence>
<dbReference type="PANTHER" id="PTHR10055">
    <property type="entry name" value="TRYPTOPHANYL-TRNA SYNTHETASE"/>
    <property type="match status" value="1"/>
</dbReference>
<evidence type="ECO:0000313" key="14">
    <source>
        <dbReference type="EMBL" id="KAJ4396170.1"/>
    </source>
</evidence>
<sequence length="481" mass="54087">MSASTEDPKPVGGQATEQKIDPWNVQGATDAEGNVQAIDYTKLTEQFGTQLIDKALLERFERVTGQRPHRFLRRGIVFSHRDLNTILDRYEQGKPFFLYTGRGPSSDSMHIGHSVPFTFTKWLSDVFNVPLVIMLTDDEKYLFKESLEVEEVEQFSRENAKDIISLGFDVKKTFIFSNIAYMGQGSALWRNVVRMAKLTTTNQARNTFGHKGEDNIGRVFYSAVQSATGVASTFPHIFGEDKKVVDQIPCLIPCAIDQDPYFRLMRDSAKRLKMAKPSLIHTRFLDALQGPGSKMSASVDSSAIFLKDTPKQIKDKINKYAFSGGRETVEEHREKGGDPDVDVSYQYLRYFMEDDDELQRVYDSYKKGELLTGELKKMCIAHVQEYVKDFQDLRAKVTEQTVDDFFAVRPLDCTGNANAPFTLPIRPQVEEGAGGENTTEEGKMSKADMKRAEKAKQVAAKKAAQKAEKEAAKAKAAAEES</sequence>
<evidence type="ECO:0000256" key="8">
    <source>
        <dbReference type="ARBA" id="ARBA00022840"/>
    </source>
</evidence>
<dbReference type="EMBL" id="JAPEVB010000001">
    <property type="protein sequence ID" value="KAJ4396170.1"/>
    <property type="molecule type" value="Genomic_DNA"/>
</dbReference>
<keyword evidence="5" id="KW-0963">Cytoplasm</keyword>
<dbReference type="Gene3D" id="1.10.240.10">
    <property type="entry name" value="Tyrosyl-Transfer RNA Synthetase"/>
    <property type="match status" value="1"/>
</dbReference>
<reference evidence="14" key="1">
    <citation type="submission" date="2022-10" db="EMBL/GenBank/DDBJ databases">
        <title>Tapping the CABI collections for fungal endophytes: first genome assemblies for Collariella, Neodidymelliopsis, Ascochyta clinopodiicola, Didymella pomorum, Didymosphaeria variabile, Neocosmospora piperis and Neocucurbitaria cava.</title>
        <authorList>
            <person name="Hill R."/>
        </authorList>
    </citation>
    <scope>NUCLEOTIDE SEQUENCE</scope>
    <source>
        <strain evidence="14">IMI 355082</strain>
    </source>
</reference>
<evidence type="ECO:0000256" key="10">
    <source>
        <dbReference type="ARBA" id="ARBA00023146"/>
    </source>
</evidence>
<evidence type="ECO:0000313" key="15">
    <source>
        <dbReference type="Proteomes" id="UP001140453"/>
    </source>
</evidence>
<comment type="similarity">
    <text evidence="2 12">Belongs to the class-I aminoacyl-tRNA synthetase family.</text>
</comment>
<comment type="subcellular location">
    <subcellularLocation>
        <location evidence="1">Cytoplasm</location>
    </subcellularLocation>
</comment>
<keyword evidence="10 12" id="KW-0030">Aminoacyl-tRNA synthetase</keyword>
<keyword evidence="6 12" id="KW-0436">Ligase</keyword>
<dbReference type="FunFam" id="1.10.240.10:FF:000003">
    <property type="entry name" value="Tryptophan--tRNA ligase, cytoplasmic"/>
    <property type="match status" value="1"/>
</dbReference>
<dbReference type="CDD" id="cd00806">
    <property type="entry name" value="TrpRS_core"/>
    <property type="match status" value="1"/>
</dbReference>
<feature type="compositionally biased region" description="Basic and acidic residues" evidence="13">
    <location>
        <begin position="440"/>
        <end position="456"/>
    </location>
</feature>
<dbReference type="GO" id="GO:0004830">
    <property type="term" value="F:tryptophan-tRNA ligase activity"/>
    <property type="evidence" value="ECO:0007669"/>
    <property type="project" value="UniProtKB-EC"/>
</dbReference>
<keyword evidence="8 12" id="KW-0067">ATP-binding</keyword>
<evidence type="ECO:0000256" key="7">
    <source>
        <dbReference type="ARBA" id="ARBA00022741"/>
    </source>
</evidence>